<evidence type="ECO:0000256" key="6">
    <source>
        <dbReference type="HAMAP-Rule" id="MF_00658"/>
    </source>
</evidence>
<protein>
    <recommendedName>
        <fullName evidence="6">Ribosomal RNA large subunit methyltransferase H</fullName>
        <ecNumber evidence="6">2.1.1.177</ecNumber>
    </recommendedName>
    <alternativeName>
        <fullName evidence="6">23S rRNA (pseudouridine1915-N3)-methyltransferase</fullName>
    </alternativeName>
    <alternativeName>
        <fullName evidence="6">23S rRNA m3Psi1915 methyltransferase</fullName>
    </alternativeName>
    <alternativeName>
        <fullName evidence="6">rRNA (pseudouridine-N3-)-methyltransferase RlmH</fullName>
    </alternativeName>
</protein>
<dbReference type="PANTHER" id="PTHR33603:SF1">
    <property type="entry name" value="RIBOSOMAL RNA LARGE SUBUNIT METHYLTRANSFERASE H"/>
    <property type="match status" value="1"/>
</dbReference>
<evidence type="ECO:0000256" key="3">
    <source>
        <dbReference type="ARBA" id="ARBA00022679"/>
    </source>
</evidence>
<dbReference type="Proteomes" id="UP000623172">
    <property type="component" value="Unassembled WGS sequence"/>
</dbReference>
<dbReference type="GO" id="GO:0070038">
    <property type="term" value="F:rRNA (pseudouridine-N3-)-methyltransferase activity"/>
    <property type="evidence" value="ECO:0007669"/>
    <property type="project" value="UniProtKB-UniRule"/>
</dbReference>
<evidence type="ECO:0000313" key="7">
    <source>
        <dbReference type="EMBL" id="MBC8532118.1"/>
    </source>
</evidence>
<dbReference type="Gene3D" id="3.40.1280.10">
    <property type="match status" value="1"/>
</dbReference>
<dbReference type="NCBIfam" id="TIGR00246">
    <property type="entry name" value="tRNA_RlmH_YbeA"/>
    <property type="match status" value="1"/>
</dbReference>
<keyword evidence="1 6" id="KW-0698">rRNA processing</keyword>
<dbReference type="NCBIfam" id="NF000985">
    <property type="entry name" value="PRK00103.1-3"/>
    <property type="match status" value="1"/>
</dbReference>
<gene>
    <name evidence="6 7" type="primary">rlmH</name>
    <name evidence="7" type="ORF">H8696_09685</name>
</gene>
<organism evidence="7 8">
    <name type="scientific">Gehongia tenuis</name>
    <dbReference type="NCBI Taxonomy" id="2763655"/>
    <lineage>
        <taxon>Bacteria</taxon>
        <taxon>Bacillati</taxon>
        <taxon>Bacillota</taxon>
        <taxon>Clostridia</taxon>
        <taxon>Christensenellales</taxon>
        <taxon>Christensenellaceae</taxon>
        <taxon>Gehongia</taxon>
    </lineage>
</organism>
<dbReference type="PIRSF" id="PIRSF004505">
    <property type="entry name" value="MT_bac"/>
    <property type="match status" value="1"/>
</dbReference>
<evidence type="ECO:0000256" key="1">
    <source>
        <dbReference type="ARBA" id="ARBA00022552"/>
    </source>
</evidence>
<feature type="binding site" evidence="6">
    <location>
        <position position="108"/>
    </location>
    <ligand>
        <name>S-adenosyl-L-methionine</name>
        <dbReference type="ChEBI" id="CHEBI:59789"/>
    </ligand>
</feature>
<reference evidence="7" key="1">
    <citation type="submission" date="2020-08" db="EMBL/GenBank/DDBJ databases">
        <title>Genome public.</title>
        <authorList>
            <person name="Liu C."/>
            <person name="Sun Q."/>
        </authorList>
    </citation>
    <scope>NUCLEOTIDE SEQUENCE</scope>
    <source>
        <strain evidence="7">NSJ-53</strain>
    </source>
</reference>
<comment type="subunit">
    <text evidence="6">Homodimer.</text>
</comment>
<dbReference type="Pfam" id="PF02590">
    <property type="entry name" value="SPOUT_MTase"/>
    <property type="match status" value="1"/>
</dbReference>
<accession>A0A926D5I5</accession>
<dbReference type="EC" id="2.1.1.177" evidence="6"/>
<evidence type="ECO:0000313" key="8">
    <source>
        <dbReference type="Proteomes" id="UP000623172"/>
    </source>
</evidence>
<feature type="binding site" evidence="6">
    <location>
        <position position="76"/>
    </location>
    <ligand>
        <name>S-adenosyl-L-methionine</name>
        <dbReference type="ChEBI" id="CHEBI:59789"/>
    </ligand>
</feature>
<proteinExistence type="inferred from homology"/>
<keyword evidence="4 6" id="KW-0949">S-adenosyl-L-methionine</keyword>
<dbReference type="PANTHER" id="PTHR33603">
    <property type="entry name" value="METHYLTRANSFERASE"/>
    <property type="match status" value="1"/>
</dbReference>
<keyword evidence="2 6" id="KW-0489">Methyltransferase</keyword>
<dbReference type="InterPro" id="IPR029026">
    <property type="entry name" value="tRNA_m1G_MTases_N"/>
</dbReference>
<keyword evidence="6" id="KW-0963">Cytoplasm</keyword>
<dbReference type="CDD" id="cd18081">
    <property type="entry name" value="RlmH-like"/>
    <property type="match status" value="1"/>
</dbReference>
<comment type="similarity">
    <text evidence="5 6">Belongs to the RNA methyltransferase RlmH family.</text>
</comment>
<sequence length="159" mass="18036">MAITVLAVGKLKEKYLTEGCRDYLKRLSRFARIELVELPDRPAPQRYSAAQVKQVVEQEGRDILARIEARDEVVALAIEGKTMDSVTFSRMLETRMVEGASRMVFVIGGSNGLSGEVLARANLRVSFSPMTFSHGIFRIVLLEQLYRAFKIMNHETYHK</sequence>
<evidence type="ECO:0000256" key="5">
    <source>
        <dbReference type="ARBA" id="ARBA00038303"/>
    </source>
</evidence>
<keyword evidence="8" id="KW-1185">Reference proteome</keyword>
<dbReference type="AlphaFoldDB" id="A0A926D5I5"/>
<feature type="binding site" evidence="6">
    <location>
        <begin position="127"/>
        <end position="132"/>
    </location>
    <ligand>
        <name>S-adenosyl-L-methionine</name>
        <dbReference type="ChEBI" id="CHEBI:59789"/>
    </ligand>
</feature>
<comment type="catalytic activity">
    <reaction evidence="6">
        <text>pseudouridine(1915) in 23S rRNA + S-adenosyl-L-methionine = N(3)-methylpseudouridine(1915) in 23S rRNA + S-adenosyl-L-homocysteine + H(+)</text>
        <dbReference type="Rhea" id="RHEA:42752"/>
        <dbReference type="Rhea" id="RHEA-COMP:10221"/>
        <dbReference type="Rhea" id="RHEA-COMP:10222"/>
        <dbReference type="ChEBI" id="CHEBI:15378"/>
        <dbReference type="ChEBI" id="CHEBI:57856"/>
        <dbReference type="ChEBI" id="CHEBI:59789"/>
        <dbReference type="ChEBI" id="CHEBI:65314"/>
        <dbReference type="ChEBI" id="CHEBI:74486"/>
        <dbReference type="EC" id="2.1.1.177"/>
    </reaction>
</comment>
<dbReference type="SUPFAM" id="SSF75217">
    <property type="entry name" value="alpha/beta knot"/>
    <property type="match status" value="1"/>
</dbReference>
<name>A0A926D5I5_9FIRM</name>
<dbReference type="InterPro" id="IPR029028">
    <property type="entry name" value="Alpha/beta_knot_MTases"/>
</dbReference>
<dbReference type="EMBL" id="JACRSR010000004">
    <property type="protein sequence ID" value="MBC8532118.1"/>
    <property type="molecule type" value="Genomic_DNA"/>
</dbReference>
<evidence type="ECO:0000256" key="2">
    <source>
        <dbReference type="ARBA" id="ARBA00022603"/>
    </source>
</evidence>
<dbReference type="InterPro" id="IPR003742">
    <property type="entry name" value="RlmH-like"/>
</dbReference>
<comment type="subcellular location">
    <subcellularLocation>
        <location evidence="6">Cytoplasm</location>
    </subcellularLocation>
</comment>
<comment type="caution">
    <text evidence="7">The sequence shown here is derived from an EMBL/GenBank/DDBJ whole genome shotgun (WGS) entry which is preliminary data.</text>
</comment>
<evidence type="ECO:0000256" key="4">
    <source>
        <dbReference type="ARBA" id="ARBA00022691"/>
    </source>
</evidence>
<comment type="function">
    <text evidence="6">Specifically methylates the pseudouridine at position 1915 (m3Psi1915) in 23S rRNA.</text>
</comment>
<keyword evidence="3 6" id="KW-0808">Transferase</keyword>
<dbReference type="HAMAP" id="MF_00658">
    <property type="entry name" value="23SrRNA_methyltr_H"/>
    <property type="match status" value="1"/>
</dbReference>
<dbReference type="GO" id="GO:0005737">
    <property type="term" value="C:cytoplasm"/>
    <property type="evidence" value="ECO:0007669"/>
    <property type="project" value="UniProtKB-SubCell"/>
</dbReference>